<gene>
    <name evidence="1" type="ORF">M440DRAFT_1462969</name>
</gene>
<dbReference type="GO" id="GO:0006508">
    <property type="term" value="P:proteolysis"/>
    <property type="evidence" value="ECO:0007669"/>
    <property type="project" value="InterPro"/>
</dbReference>
<dbReference type="STRING" id="983965.A0A2T4C3M7"/>
<dbReference type="OrthoDB" id="5093543at2759"/>
<organism evidence="1 2">
    <name type="scientific">Trichoderma longibrachiatum ATCC 18648</name>
    <dbReference type="NCBI Taxonomy" id="983965"/>
    <lineage>
        <taxon>Eukaryota</taxon>
        <taxon>Fungi</taxon>
        <taxon>Dikarya</taxon>
        <taxon>Ascomycota</taxon>
        <taxon>Pezizomycotina</taxon>
        <taxon>Sordariomycetes</taxon>
        <taxon>Hypocreomycetidae</taxon>
        <taxon>Hypocreales</taxon>
        <taxon>Hypocreaceae</taxon>
        <taxon>Trichoderma</taxon>
    </lineage>
</organism>
<dbReference type="EMBL" id="KZ679132">
    <property type="protein sequence ID" value="PTB76170.1"/>
    <property type="molecule type" value="Genomic_DNA"/>
</dbReference>
<evidence type="ECO:0000313" key="2">
    <source>
        <dbReference type="Proteomes" id="UP000240760"/>
    </source>
</evidence>
<dbReference type="GO" id="GO:0004252">
    <property type="term" value="F:serine-type endopeptidase activity"/>
    <property type="evidence" value="ECO:0007669"/>
    <property type="project" value="InterPro"/>
</dbReference>
<keyword evidence="2" id="KW-1185">Reference proteome</keyword>
<dbReference type="Proteomes" id="UP000240760">
    <property type="component" value="Unassembled WGS sequence"/>
</dbReference>
<proteinExistence type="predicted"/>
<dbReference type="Gene3D" id="3.40.50.200">
    <property type="entry name" value="Peptidase S8/S53 domain"/>
    <property type="match status" value="1"/>
</dbReference>
<dbReference type="SUPFAM" id="SSF52743">
    <property type="entry name" value="Subtilisin-like"/>
    <property type="match status" value="1"/>
</dbReference>
<evidence type="ECO:0000313" key="1">
    <source>
        <dbReference type="EMBL" id="PTB76170.1"/>
    </source>
</evidence>
<reference evidence="1 2" key="1">
    <citation type="submission" date="2016-07" db="EMBL/GenBank/DDBJ databases">
        <title>Multiple horizontal gene transfer events from other fungi enriched the ability of initially mycotrophic Trichoderma (Ascomycota) to feed on dead plant biomass.</title>
        <authorList>
            <consortium name="DOE Joint Genome Institute"/>
            <person name="Aerts A."/>
            <person name="Atanasova L."/>
            <person name="Chenthamara K."/>
            <person name="Zhang J."/>
            <person name="Grujic M."/>
            <person name="Henrissat B."/>
            <person name="Kuo A."/>
            <person name="Salamov A."/>
            <person name="Lipzen A."/>
            <person name="Labutti K."/>
            <person name="Barry K."/>
            <person name="Miao Y."/>
            <person name="Rahimi M.J."/>
            <person name="Shen Q."/>
            <person name="Grigoriev I.V."/>
            <person name="Kubicek C.P."/>
            <person name="Druzhinina I.S."/>
        </authorList>
    </citation>
    <scope>NUCLEOTIDE SEQUENCE [LARGE SCALE GENOMIC DNA]</scope>
    <source>
        <strain evidence="1 2">ATCC 18648</strain>
    </source>
</reference>
<protein>
    <recommendedName>
        <fullName evidence="3">Peptidase S8/S53 domain-containing protein</fullName>
    </recommendedName>
</protein>
<evidence type="ECO:0008006" key="3">
    <source>
        <dbReference type="Google" id="ProtNLM"/>
    </source>
</evidence>
<name>A0A2T4C3M7_TRILO</name>
<dbReference type="AlphaFoldDB" id="A0A2T4C3M7"/>
<dbReference type="InterPro" id="IPR036852">
    <property type="entry name" value="Peptidase_S8/S53_dom_sf"/>
</dbReference>
<accession>A0A2T4C3M7</accession>
<sequence length="520" mass="58632">MAIILTQDFTDHFGKDNLSGIKLDDVLQSAIQSCLSQLTVERLDWQKVDLDLKDIYEAVLQWLESNPRANQYPLRDLSLRWSGNIGVLRSWTDKELLKFLRLERIYLFKPERHEILGNEACIEQAIKQFQDEIMDNLPLEVILKETNSHNRRISQPAPTPSDSSWVANVGTKLRQHLESAFEFSDPLRRDWSELSTLFREKSTSTAGDDVVVAVIGDGVDIMDEALQNRCLIGKSFNYQEFEEGDLTEGFMPSFVSGSDGTVMANLILQIYPIRLPNDGFWFDASSLGKGIEAALAKKATIIWVPRTMKVVPTRDIPGRERLNRALERARQENVLVFCSSDEPEVLEAYPEGVFFIDDDCKHADPRLRDSGQFFVFPGLDALLDAARPSMSDMCYVKGFTKRFADFKCESPSSVSTALATGLAAVIIYLVKLGVMSSHLHQDDRDSMASVEFAENAAETITRPEVMARVFPGLCSNAGTPDLGDVWHYFNESMRGWSLGRIGSRRRSLSAIAYQLILNHR</sequence>